<dbReference type="Proteomes" id="UP000294360">
    <property type="component" value="Plasmid 2"/>
</dbReference>
<sequence>MLLKHRSNRRAYRLARLSRLARLFRSALWLWLRLGRLFCPSRRWLFESLQLTFGNTQVDDLRLKFSDFFADAFECSVH</sequence>
<name>A0A4U8Z7M0_METTU</name>
<evidence type="ECO:0000313" key="1">
    <source>
        <dbReference type="EMBL" id="VFU16463.1"/>
    </source>
</evidence>
<evidence type="ECO:0000313" key="2">
    <source>
        <dbReference type="Proteomes" id="UP000294360"/>
    </source>
</evidence>
<dbReference type="AlphaFoldDB" id="A0A4U8Z7M0"/>
<reference evidence="1 2" key="1">
    <citation type="submission" date="2019-03" db="EMBL/GenBank/DDBJ databases">
        <authorList>
            <person name="Kox A.R. M."/>
        </authorList>
    </citation>
    <scope>NUCLEOTIDE SEQUENCE [LARGE SCALE GENOMIC DNA]</scope>
    <source>
        <strain evidence="1">MTUNDRAET4 annotated genome</strain>
        <plasmid evidence="2">2</plasmid>
    </source>
</reference>
<dbReference type="EMBL" id="LR536451">
    <property type="protein sequence ID" value="VFU16463.1"/>
    <property type="molecule type" value="Genomic_DNA"/>
</dbReference>
<organism evidence="1 2">
    <name type="scientific">Methylocella tundrae</name>
    <dbReference type="NCBI Taxonomy" id="227605"/>
    <lineage>
        <taxon>Bacteria</taxon>
        <taxon>Pseudomonadati</taxon>
        <taxon>Pseudomonadota</taxon>
        <taxon>Alphaproteobacteria</taxon>
        <taxon>Hyphomicrobiales</taxon>
        <taxon>Beijerinckiaceae</taxon>
        <taxon>Methylocella</taxon>
    </lineage>
</organism>
<accession>A0A4U8Z7M0</accession>
<gene>
    <name evidence="1" type="ORF">MTUNDRAET4_0118</name>
</gene>
<keyword evidence="1" id="KW-0614">Plasmid</keyword>
<dbReference type="KEGG" id="mtun:MTUNDRAET4_0118.1"/>
<proteinExistence type="predicted"/>
<geneLocation type="plasmid" evidence="1 2">
    <name>2</name>
</geneLocation>
<protein>
    <submittedName>
        <fullName evidence="1">Uncharacterized protein</fullName>
    </submittedName>
</protein>